<dbReference type="EMBL" id="BAABAB010000021">
    <property type="protein sequence ID" value="GAA3625499.1"/>
    <property type="molecule type" value="Genomic_DNA"/>
</dbReference>
<dbReference type="InterPro" id="IPR008523">
    <property type="entry name" value="DUF805"/>
</dbReference>
<keyword evidence="2" id="KW-0812">Transmembrane</keyword>
<evidence type="ECO:0000313" key="3">
    <source>
        <dbReference type="EMBL" id="GAA3625499.1"/>
    </source>
</evidence>
<dbReference type="PANTHER" id="PTHR34980:SF2">
    <property type="entry name" value="INNER MEMBRANE PROTEIN YHAH-RELATED"/>
    <property type="match status" value="1"/>
</dbReference>
<proteinExistence type="predicted"/>
<reference evidence="4" key="1">
    <citation type="journal article" date="2019" name="Int. J. Syst. Evol. Microbiol.">
        <title>The Global Catalogue of Microorganisms (GCM) 10K type strain sequencing project: providing services to taxonomists for standard genome sequencing and annotation.</title>
        <authorList>
            <consortium name="The Broad Institute Genomics Platform"/>
            <consortium name="The Broad Institute Genome Sequencing Center for Infectious Disease"/>
            <person name="Wu L."/>
            <person name="Ma J."/>
        </authorList>
    </citation>
    <scope>NUCLEOTIDE SEQUENCE [LARGE SCALE GENOMIC DNA]</scope>
    <source>
        <strain evidence="4">JCM 16929</strain>
    </source>
</reference>
<feature type="transmembrane region" description="Helical" evidence="2">
    <location>
        <begin position="87"/>
        <end position="110"/>
    </location>
</feature>
<keyword evidence="2" id="KW-1133">Transmembrane helix</keyword>
<dbReference type="PANTHER" id="PTHR34980">
    <property type="entry name" value="INNER MEMBRANE PROTEIN-RELATED-RELATED"/>
    <property type="match status" value="1"/>
</dbReference>
<evidence type="ECO:0000313" key="4">
    <source>
        <dbReference type="Proteomes" id="UP001501490"/>
    </source>
</evidence>
<protein>
    <recommendedName>
        <fullName evidence="5">DUF805 domain-containing protein</fullName>
    </recommendedName>
</protein>
<feature type="compositionally biased region" description="Low complexity" evidence="1">
    <location>
        <begin position="175"/>
        <end position="215"/>
    </location>
</feature>
<evidence type="ECO:0000256" key="1">
    <source>
        <dbReference type="SAM" id="MobiDB-lite"/>
    </source>
</evidence>
<dbReference type="Pfam" id="PF05656">
    <property type="entry name" value="DUF805"/>
    <property type="match status" value="1"/>
</dbReference>
<name>A0ABP7A5T5_9ACTN</name>
<dbReference type="RefSeq" id="WP_344805879.1">
    <property type="nucleotide sequence ID" value="NZ_BAABAB010000021.1"/>
</dbReference>
<feature type="transmembrane region" description="Helical" evidence="2">
    <location>
        <begin position="50"/>
        <end position="75"/>
    </location>
</feature>
<keyword evidence="4" id="KW-1185">Reference proteome</keyword>
<feature type="compositionally biased region" description="Low complexity" evidence="1">
    <location>
        <begin position="248"/>
        <end position="261"/>
    </location>
</feature>
<comment type="caution">
    <text evidence="3">The sequence shown here is derived from an EMBL/GenBank/DDBJ whole genome shotgun (WGS) entry which is preliminary data.</text>
</comment>
<feature type="transmembrane region" description="Helical" evidence="2">
    <location>
        <begin position="122"/>
        <end position="143"/>
    </location>
</feature>
<accession>A0ABP7A5T5</accession>
<evidence type="ECO:0000256" key="2">
    <source>
        <dbReference type="SAM" id="Phobius"/>
    </source>
</evidence>
<evidence type="ECO:0008006" key="5">
    <source>
        <dbReference type="Google" id="ProtNLM"/>
    </source>
</evidence>
<gene>
    <name evidence="3" type="ORF">GCM10022236_29800</name>
</gene>
<feature type="compositionally biased region" description="Pro residues" evidence="1">
    <location>
        <begin position="216"/>
        <end position="247"/>
    </location>
</feature>
<sequence length="268" mass="28458">MSYQPQTGYPAQAGEPPLDHPWYGIGFVDAVKRVFKKYATFEGRASRGEYWWWVLFTAIVGIVLYAIVLIATLATTAGGRTQSMSPIVIILFVLMGIVWLALIVPSIAVAVRRLHDAGYSGWFYLLALIPSVGGIIVLVLCIMQTSPQAPKYGPPVPPGWQPTGTAVQQIGYGQQGYPQQDYPQQGYPQQGYPQQGGYADPQAQGGYTPPAQGGYTPPPAQGGYTPPPAQGGYTPPPAQGGYTPPPAQGGYPPAGGDQQPGSANPPQN</sequence>
<organism evidence="3 4">
    <name type="scientific">Microlunatus ginsengisoli</name>
    <dbReference type="NCBI Taxonomy" id="363863"/>
    <lineage>
        <taxon>Bacteria</taxon>
        <taxon>Bacillati</taxon>
        <taxon>Actinomycetota</taxon>
        <taxon>Actinomycetes</taxon>
        <taxon>Propionibacteriales</taxon>
        <taxon>Propionibacteriaceae</taxon>
        <taxon>Microlunatus</taxon>
    </lineage>
</organism>
<keyword evidence="2" id="KW-0472">Membrane</keyword>
<feature type="region of interest" description="Disordered" evidence="1">
    <location>
        <begin position="175"/>
        <end position="268"/>
    </location>
</feature>
<dbReference type="Proteomes" id="UP001501490">
    <property type="component" value="Unassembled WGS sequence"/>
</dbReference>